<accession>A0A0E9P8B3</accession>
<reference evidence="1" key="2">
    <citation type="journal article" date="2015" name="Fish Shellfish Immunol.">
        <title>Early steps in the European eel (Anguilla anguilla)-Vibrio vulnificus interaction in the gills: Role of the RtxA13 toxin.</title>
        <authorList>
            <person name="Callol A."/>
            <person name="Pajuelo D."/>
            <person name="Ebbesson L."/>
            <person name="Teles M."/>
            <person name="MacKenzie S."/>
            <person name="Amaro C."/>
        </authorList>
    </citation>
    <scope>NUCLEOTIDE SEQUENCE</scope>
</reference>
<evidence type="ECO:0000313" key="1">
    <source>
        <dbReference type="EMBL" id="JAH00507.1"/>
    </source>
</evidence>
<proteinExistence type="predicted"/>
<sequence>MLQKHCFRLIKIGSYCWGVIAQLFYQNFMYGFCGSCQV</sequence>
<dbReference type="AlphaFoldDB" id="A0A0E9P8B3"/>
<reference evidence="1" key="1">
    <citation type="submission" date="2014-11" db="EMBL/GenBank/DDBJ databases">
        <authorList>
            <person name="Amaro Gonzalez C."/>
        </authorList>
    </citation>
    <scope>NUCLEOTIDE SEQUENCE</scope>
</reference>
<protein>
    <submittedName>
        <fullName evidence="1">Uncharacterized protein</fullName>
    </submittedName>
</protein>
<organism evidence="1">
    <name type="scientific">Anguilla anguilla</name>
    <name type="common">European freshwater eel</name>
    <name type="synonym">Muraena anguilla</name>
    <dbReference type="NCBI Taxonomy" id="7936"/>
    <lineage>
        <taxon>Eukaryota</taxon>
        <taxon>Metazoa</taxon>
        <taxon>Chordata</taxon>
        <taxon>Craniata</taxon>
        <taxon>Vertebrata</taxon>
        <taxon>Euteleostomi</taxon>
        <taxon>Actinopterygii</taxon>
        <taxon>Neopterygii</taxon>
        <taxon>Teleostei</taxon>
        <taxon>Anguilliformes</taxon>
        <taxon>Anguillidae</taxon>
        <taxon>Anguilla</taxon>
    </lineage>
</organism>
<name>A0A0E9P8B3_ANGAN</name>
<dbReference type="EMBL" id="GBXM01108070">
    <property type="protein sequence ID" value="JAH00507.1"/>
    <property type="molecule type" value="Transcribed_RNA"/>
</dbReference>